<comment type="caution">
    <text evidence="4">The sequence shown here is derived from an EMBL/GenBank/DDBJ whole genome shotgun (WGS) entry which is preliminary data.</text>
</comment>
<dbReference type="InterPro" id="IPR011055">
    <property type="entry name" value="Dup_hybrid_motif"/>
</dbReference>
<dbReference type="Pfam" id="PF01476">
    <property type="entry name" value="LysM"/>
    <property type="match status" value="1"/>
</dbReference>
<dbReference type="SUPFAM" id="SSF54106">
    <property type="entry name" value="LysM domain"/>
    <property type="match status" value="1"/>
</dbReference>
<dbReference type="GO" id="GO:0004222">
    <property type="term" value="F:metalloendopeptidase activity"/>
    <property type="evidence" value="ECO:0007669"/>
    <property type="project" value="TreeGrafter"/>
</dbReference>
<feature type="domain" description="G5" evidence="2">
    <location>
        <begin position="273"/>
        <end position="353"/>
    </location>
</feature>
<dbReference type="EMBL" id="JACXSI010000052">
    <property type="protein sequence ID" value="MBD3110002.1"/>
    <property type="molecule type" value="Genomic_DNA"/>
</dbReference>
<keyword evidence="5" id="KW-1185">Reference proteome</keyword>
<proteinExistence type="predicted"/>
<dbReference type="CDD" id="cd00118">
    <property type="entry name" value="LysM"/>
    <property type="match status" value="1"/>
</dbReference>
<dbReference type="PROSITE" id="PS51782">
    <property type="entry name" value="LYSM"/>
    <property type="match status" value="1"/>
</dbReference>
<dbReference type="SMART" id="SM00257">
    <property type="entry name" value="LysM"/>
    <property type="match status" value="1"/>
</dbReference>
<dbReference type="Gene3D" id="3.10.350.10">
    <property type="entry name" value="LysM domain"/>
    <property type="match status" value="1"/>
</dbReference>
<dbReference type="Gene3D" id="2.70.70.10">
    <property type="entry name" value="Glucose Permease (Domain IIA)"/>
    <property type="match status" value="1"/>
</dbReference>
<evidence type="ECO:0000313" key="4">
    <source>
        <dbReference type="EMBL" id="MBD3110002.1"/>
    </source>
</evidence>
<dbReference type="InterPro" id="IPR036779">
    <property type="entry name" value="LysM_dom_sf"/>
</dbReference>
<evidence type="ECO:0000259" key="3">
    <source>
        <dbReference type="PROSITE" id="PS51782"/>
    </source>
</evidence>
<dbReference type="Proteomes" id="UP000602076">
    <property type="component" value="Unassembled WGS sequence"/>
</dbReference>
<accession>A0A927HCU5</accession>
<sequence>MVFSFNKVDFGDYMRGIRLSIIAVAVAATSLTSQSFAAAIDEQVKTVYHVYKDTTFLGNITKAEKEQLDSYLDGKLASVEKDFESYEMEADADFHFIPEQVFEAYEKNPILMEQLKDEIQIEAKTVALAIDGKRLIQLPDNKEVEQLVKSFQLQYMTADELNAYEQSQKGEIQPLADLGSRVTAVEWSKEVEIVESTAAPADIMSVEEALNLLNTGVKEVQMYTVKEGDALESIAFDHQLSTEELLALNSGLTDETVLQIGQEINVTVLQPLVELTVTREIRELQAVAHETTVEKTAALNKGDTEVKQQGQDGEVKVHYTLTRQNGEQIAKTIISEATTKEAITEVVLEGTKTPSVGTGNLVWPAVGGSISSKQGPRWGKYHKGIDIAGPSSLTIKAADNGIVVEAGYNNGGYGNKVVIDHKNGMKTVYAHLDSISVKTGQIVEAGSSIGIMGSTGNSTGTHLHFEVYKNGSLENPLNYLSH</sequence>
<dbReference type="RefSeq" id="WP_190999539.1">
    <property type="nucleotide sequence ID" value="NZ_JACXSI010000052.1"/>
</dbReference>
<keyword evidence="1" id="KW-0732">Signal</keyword>
<organism evidence="4 5">
    <name type="scientific">Peribacillus faecalis</name>
    <dbReference type="NCBI Taxonomy" id="2772559"/>
    <lineage>
        <taxon>Bacteria</taxon>
        <taxon>Bacillati</taxon>
        <taxon>Bacillota</taxon>
        <taxon>Bacilli</taxon>
        <taxon>Bacillales</taxon>
        <taxon>Bacillaceae</taxon>
        <taxon>Peribacillus</taxon>
    </lineage>
</organism>
<dbReference type="InterPro" id="IPR050570">
    <property type="entry name" value="Cell_wall_metabolism_enzyme"/>
</dbReference>
<name>A0A927HCU5_9BACI</name>
<protein>
    <submittedName>
        <fullName evidence="4">M23 family metallopeptidase</fullName>
    </submittedName>
</protein>
<dbReference type="InterPro" id="IPR018392">
    <property type="entry name" value="LysM"/>
</dbReference>
<dbReference type="PROSITE" id="PS51109">
    <property type="entry name" value="G5"/>
    <property type="match status" value="1"/>
</dbReference>
<dbReference type="CDD" id="cd12797">
    <property type="entry name" value="M23_peptidase"/>
    <property type="match status" value="1"/>
</dbReference>
<dbReference type="SMART" id="SM01208">
    <property type="entry name" value="G5"/>
    <property type="match status" value="1"/>
</dbReference>
<gene>
    <name evidence="4" type="ORF">IEO70_16805</name>
</gene>
<evidence type="ECO:0000259" key="2">
    <source>
        <dbReference type="PROSITE" id="PS51109"/>
    </source>
</evidence>
<feature type="domain" description="LysM" evidence="3">
    <location>
        <begin position="221"/>
        <end position="266"/>
    </location>
</feature>
<dbReference type="Pfam" id="PF07501">
    <property type="entry name" value="G5"/>
    <property type="match status" value="1"/>
</dbReference>
<dbReference type="Pfam" id="PF01551">
    <property type="entry name" value="Peptidase_M23"/>
    <property type="match status" value="1"/>
</dbReference>
<reference evidence="4" key="1">
    <citation type="submission" date="2020-09" db="EMBL/GenBank/DDBJ databases">
        <title>Bacillus faecalis sp. nov., a moderately halophilic bacterium isolated from cow faeces.</title>
        <authorList>
            <person name="Jiang L."/>
            <person name="Lee J."/>
        </authorList>
    </citation>
    <scope>NUCLEOTIDE SEQUENCE</scope>
    <source>
        <strain evidence="4">AGMB 02131</strain>
    </source>
</reference>
<dbReference type="InterPro" id="IPR011098">
    <property type="entry name" value="G5_dom"/>
</dbReference>
<dbReference type="PANTHER" id="PTHR21666">
    <property type="entry name" value="PEPTIDASE-RELATED"/>
    <property type="match status" value="1"/>
</dbReference>
<dbReference type="Gene3D" id="2.20.230.10">
    <property type="entry name" value="Resuscitation-promoting factor rpfb"/>
    <property type="match status" value="1"/>
</dbReference>
<dbReference type="SUPFAM" id="SSF51261">
    <property type="entry name" value="Duplicated hybrid motif"/>
    <property type="match status" value="1"/>
</dbReference>
<dbReference type="InterPro" id="IPR016047">
    <property type="entry name" value="M23ase_b-sheet_dom"/>
</dbReference>
<dbReference type="AlphaFoldDB" id="A0A927HCU5"/>
<dbReference type="PANTHER" id="PTHR21666:SF270">
    <property type="entry name" value="MUREIN HYDROLASE ACTIVATOR ENVC"/>
    <property type="match status" value="1"/>
</dbReference>
<evidence type="ECO:0000313" key="5">
    <source>
        <dbReference type="Proteomes" id="UP000602076"/>
    </source>
</evidence>
<evidence type="ECO:0000256" key="1">
    <source>
        <dbReference type="ARBA" id="ARBA00022729"/>
    </source>
</evidence>